<dbReference type="InterPro" id="IPR011993">
    <property type="entry name" value="PH-like_dom_sf"/>
</dbReference>
<dbReference type="AlphaFoldDB" id="A0A9P9KUG7"/>
<reference evidence="3" key="1">
    <citation type="journal article" date="2021" name="Nat. Commun.">
        <title>Genetic determinants of endophytism in the Arabidopsis root mycobiome.</title>
        <authorList>
            <person name="Mesny F."/>
            <person name="Miyauchi S."/>
            <person name="Thiergart T."/>
            <person name="Pickel B."/>
            <person name="Atanasova L."/>
            <person name="Karlsson M."/>
            <person name="Huettel B."/>
            <person name="Barry K.W."/>
            <person name="Haridas S."/>
            <person name="Chen C."/>
            <person name="Bauer D."/>
            <person name="Andreopoulos W."/>
            <person name="Pangilinan J."/>
            <person name="LaButti K."/>
            <person name="Riley R."/>
            <person name="Lipzen A."/>
            <person name="Clum A."/>
            <person name="Drula E."/>
            <person name="Henrissat B."/>
            <person name="Kohler A."/>
            <person name="Grigoriev I.V."/>
            <person name="Martin F.M."/>
            <person name="Hacquard S."/>
        </authorList>
    </citation>
    <scope>NUCLEOTIDE SEQUENCE</scope>
    <source>
        <strain evidence="3">FSSC 5 MPI-SDFR-AT-0091</strain>
    </source>
</reference>
<sequence>MFEAESTALSTTIKTGTSTIFTEDTDDSDYEFDGTLTPKEPERRPRNSIDGDGRDSSSTPGVSHHGFDSEQSRANDKVHGQRSVRFADDLHTLDGSHQADLLDDNGGIIEDASGSSQQRIQSGHASPAWKRLSIEDDLVYQHLMTSRPRQPPSYEETVTYPYETLPEYSCDIDLEGVFMRKMEITNTIQRAEDRQWRMVYITLHGTALNIYGVKKSWQWGLTRDDGPSVDPDNPPWIDQGKLVKSYGLQHAEAGIAADYKKRRYVIRLRVETDQFLISCVELSTFVGWLDWLNAAIKVAAPLEDMDFSFDYSVPRIERIQRFRGQATTPDLDLDLSGRPNLPRLSTADTDDDVSVGSGPNSLSVGGDLSRHWDSFDPRLSADSFPKDSIDPETGKWFPRHEWGSVHDMLYAQLCYSVLLFKSPRRSSYVISNGKRWFVDWPTGRMVRVLPPTYGEVDYNGPWQAVHTENGRI</sequence>
<feature type="compositionally biased region" description="Low complexity" evidence="1">
    <location>
        <begin position="1"/>
        <end position="22"/>
    </location>
</feature>
<dbReference type="Pfam" id="PF15410">
    <property type="entry name" value="PH_9"/>
    <property type="match status" value="1"/>
</dbReference>
<feature type="compositionally biased region" description="Acidic residues" evidence="1">
    <location>
        <begin position="23"/>
        <end position="32"/>
    </location>
</feature>
<organism evidence="3 4">
    <name type="scientific">Fusarium solani</name>
    <name type="common">Filamentous fungus</name>
    <dbReference type="NCBI Taxonomy" id="169388"/>
    <lineage>
        <taxon>Eukaryota</taxon>
        <taxon>Fungi</taxon>
        <taxon>Dikarya</taxon>
        <taxon>Ascomycota</taxon>
        <taxon>Pezizomycotina</taxon>
        <taxon>Sordariomycetes</taxon>
        <taxon>Hypocreomycetidae</taxon>
        <taxon>Hypocreales</taxon>
        <taxon>Nectriaceae</taxon>
        <taxon>Fusarium</taxon>
        <taxon>Fusarium solani species complex</taxon>
    </lineage>
</organism>
<accession>A0A9P9KUG7</accession>
<dbReference type="Gene3D" id="2.30.29.30">
    <property type="entry name" value="Pleckstrin-homology domain (PH domain)/Phosphotyrosine-binding domain (PTB)"/>
    <property type="match status" value="1"/>
</dbReference>
<gene>
    <name evidence="3" type="ORF">B0J15DRAFT_389835</name>
</gene>
<evidence type="ECO:0000259" key="2">
    <source>
        <dbReference type="Pfam" id="PF15410"/>
    </source>
</evidence>
<evidence type="ECO:0000313" key="3">
    <source>
        <dbReference type="EMBL" id="KAH7268798.1"/>
    </source>
</evidence>
<evidence type="ECO:0000313" key="4">
    <source>
        <dbReference type="Proteomes" id="UP000736672"/>
    </source>
</evidence>
<dbReference type="OrthoDB" id="5865767at2759"/>
<dbReference type="PANTHER" id="PTHR37283">
    <property type="entry name" value="PH DOMAIN-CONTAINING PROTEIN YHR131C"/>
    <property type="match status" value="1"/>
</dbReference>
<feature type="compositionally biased region" description="Basic and acidic residues" evidence="1">
    <location>
        <begin position="65"/>
        <end position="80"/>
    </location>
</feature>
<keyword evidence="4" id="KW-1185">Reference proteome</keyword>
<dbReference type="PANTHER" id="PTHR37283:SF1">
    <property type="entry name" value="PH DOMAIN-CONTAINING PROTEIN YHR131C"/>
    <property type="match status" value="1"/>
</dbReference>
<dbReference type="EMBL" id="JAGTJS010000005">
    <property type="protein sequence ID" value="KAH7268798.1"/>
    <property type="molecule type" value="Genomic_DNA"/>
</dbReference>
<feature type="compositionally biased region" description="Basic and acidic residues" evidence="1">
    <location>
        <begin position="39"/>
        <end position="55"/>
    </location>
</feature>
<protein>
    <recommendedName>
        <fullName evidence="2">Pleckstrin homology domain-containing protein</fullName>
    </recommendedName>
</protein>
<feature type="region of interest" description="Disordered" evidence="1">
    <location>
        <begin position="1"/>
        <end position="80"/>
    </location>
</feature>
<dbReference type="InterPro" id="IPR041681">
    <property type="entry name" value="PH_9"/>
</dbReference>
<feature type="region of interest" description="Disordered" evidence="1">
    <location>
        <begin position="330"/>
        <end position="363"/>
    </location>
</feature>
<name>A0A9P9KUG7_FUSSL</name>
<proteinExistence type="predicted"/>
<feature type="domain" description="Pleckstrin homology" evidence="2">
    <location>
        <begin position="175"/>
        <end position="294"/>
    </location>
</feature>
<dbReference type="SUPFAM" id="SSF50729">
    <property type="entry name" value="PH domain-like"/>
    <property type="match status" value="1"/>
</dbReference>
<feature type="compositionally biased region" description="Polar residues" evidence="1">
    <location>
        <begin position="113"/>
        <end position="124"/>
    </location>
</feature>
<evidence type="ECO:0000256" key="1">
    <source>
        <dbReference type="SAM" id="MobiDB-lite"/>
    </source>
</evidence>
<comment type="caution">
    <text evidence="3">The sequence shown here is derived from an EMBL/GenBank/DDBJ whole genome shotgun (WGS) entry which is preliminary data.</text>
</comment>
<feature type="region of interest" description="Disordered" evidence="1">
    <location>
        <begin position="102"/>
        <end position="127"/>
    </location>
</feature>
<dbReference type="Proteomes" id="UP000736672">
    <property type="component" value="Unassembled WGS sequence"/>
</dbReference>